<dbReference type="InterPro" id="IPR020823">
    <property type="entry name" value="Cell_div_FtsA"/>
</dbReference>
<dbReference type="SUPFAM" id="SSF53067">
    <property type="entry name" value="Actin-like ATPase domain"/>
    <property type="match status" value="2"/>
</dbReference>
<sequence length="404" mass="42290">MKQGTLCGLDIGTTKTCVVVAVDGPNGLEILGFGEAPSLGMRRGVVIDLEQTVKSIEAATEKAERMSGIHIEEAIVGITGEHVRSVNNRGVVSVANDDREVEAIDVERVVDASKIINVPSDRQIVHALPRFFTVDGQDGILDPVGMAGGRLEVDTHIVTAASSFLSNVLKCVHRAGIASAGIVFEPLASAAATLLPEEQHVGVLLLDIGGGTTDIAVYSGGSAIYTATIPVGGQILTNDISLGLKTSLAQAQEVKHRFGVGDEQGAAARSFSVQSLDGRTQREASTHELNAIVVPRVLETLRMARAKVFENVPRDLVVGEVVLTGGGAQLPGLEAIAERTFEAPVRIGIPANLGGAIEALAFPQYATAIGLVLFARKSELTGVESAGTGSLFTRLRGWLAALWN</sequence>
<keyword evidence="3" id="KW-0472">Membrane</keyword>
<evidence type="ECO:0000256" key="2">
    <source>
        <dbReference type="ARBA" id="ARBA00022618"/>
    </source>
</evidence>
<evidence type="ECO:0000256" key="3">
    <source>
        <dbReference type="ARBA" id="ARBA00023136"/>
    </source>
</evidence>
<reference evidence="6" key="1">
    <citation type="submission" date="2009-10" db="EMBL/GenBank/DDBJ databases">
        <title>Diversity of trophic interactions inside an arsenic-rich microbial ecosystem.</title>
        <authorList>
            <person name="Bertin P.N."/>
            <person name="Heinrich-Salmeron A."/>
            <person name="Pelletier E."/>
            <person name="Goulhen-Chollet F."/>
            <person name="Arsene-Ploetze F."/>
            <person name="Gallien S."/>
            <person name="Calteau A."/>
            <person name="Vallenet D."/>
            <person name="Casiot C."/>
            <person name="Chane-Woon-Ming B."/>
            <person name="Giloteaux L."/>
            <person name="Barakat M."/>
            <person name="Bonnefoy V."/>
            <person name="Bruneel O."/>
            <person name="Chandler M."/>
            <person name="Cleiss J."/>
            <person name="Duran R."/>
            <person name="Elbaz-Poulichet F."/>
            <person name="Fonknechten N."/>
            <person name="Lauga B."/>
            <person name="Mornico D."/>
            <person name="Ortet P."/>
            <person name="Schaeffer C."/>
            <person name="Siguier P."/>
            <person name="Alexander Thil Smith A."/>
            <person name="Van Dorsselaer A."/>
            <person name="Weissenbach J."/>
            <person name="Medigue C."/>
            <person name="Le Paslier D."/>
        </authorList>
    </citation>
    <scope>NUCLEOTIDE SEQUENCE</scope>
</reference>
<dbReference type="PRINTS" id="PR00301">
    <property type="entry name" value="HEATSHOCK70"/>
</dbReference>
<keyword evidence="4" id="KW-0131">Cell cycle</keyword>
<keyword evidence="2 6" id="KW-0132">Cell division</keyword>
<gene>
    <name evidence="6" type="primary">ftsA</name>
    <name evidence="6" type="ORF">CARN1_1700</name>
</gene>
<evidence type="ECO:0000256" key="4">
    <source>
        <dbReference type="ARBA" id="ARBA00023306"/>
    </source>
</evidence>
<dbReference type="AlphaFoldDB" id="E6PDR2"/>
<dbReference type="GO" id="GO:0009898">
    <property type="term" value="C:cytoplasmic side of plasma membrane"/>
    <property type="evidence" value="ECO:0007669"/>
    <property type="project" value="TreeGrafter"/>
</dbReference>
<evidence type="ECO:0000313" key="6">
    <source>
        <dbReference type="EMBL" id="CBH74597.1"/>
    </source>
</evidence>
<proteinExistence type="inferred from homology"/>
<accession>E6PDR2</accession>
<protein>
    <submittedName>
        <fullName evidence="6">Cell division protein FtsA</fullName>
    </submittedName>
</protein>
<dbReference type="Gene3D" id="3.30.420.40">
    <property type="match status" value="2"/>
</dbReference>
<feature type="domain" description="SHS2" evidence="5">
    <location>
        <begin position="6"/>
        <end position="193"/>
    </location>
</feature>
<dbReference type="EMBL" id="CABL01000002">
    <property type="protein sequence ID" value="CBH74597.1"/>
    <property type="molecule type" value="Genomic_DNA"/>
</dbReference>
<dbReference type="InterPro" id="IPR003494">
    <property type="entry name" value="SHS2_FtsA"/>
</dbReference>
<comment type="caution">
    <text evidence="6">The sequence shown here is derived from an EMBL/GenBank/DDBJ whole genome shotgun (WGS) entry which is preliminary data.</text>
</comment>
<dbReference type="PANTHER" id="PTHR32432">
    <property type="entry name" value="CELL DIVISION PROTEIN FTSA-RELATED"/>
    <property type="match status" value="1"/>
</dbReference>
<organism evidence="6">
    <name type="scientific">mine drainage metagenome</name>
    <dbReference type="NCBI Taxonomy" id="410659"/>
    <lineage>
        <taxon>unclassified sequences</taxon>
        <taxon>metagenomes</taxon>
        <taxon>ecological metagenomes</taxon>
    </lineage>
</organism>
<dbReference type="CDD" id="cd24048">
    <property type="entry name" value="ASKHA_NBD_FtsA"/>
    <property type="match status" value="1"/>
</dbReference>
<dbReference type="PANTHER" id="PTHR32432:SF4">
    <property type="entry name" value="CELL DIVISION PROTEIN FTSA"/>
    <property type="match status" value="1"/>
</dbReference>
<dbReference type="NCBIfam" id="TIGR01174">
    <property type="entry name" value="ftsA"/>
    <property type="match status" value="1"/>
</dbReference>
<dbReference type="Pfam" id="PF14450">
    <property type="entry name" value="FtsA"/>
    <property type="match status" value="2"/>
</dbReference>
<name>E6PDR2_9ZZZZ</name>
<keyword evidence="1" id="KW-1003">Cell membrane</keyword>
<dbReference type="InterPro" id="IPR043129">
    <property type="entry name" value="ATPase_NBD"/>
</dbReference>
<dbReference type="InterPro" id="IPR050696">
    <property type="entry name" value="FtsA/MreB"/>
</dbReference>
<dbReference type="GO" id="GO:0051301">
    <property type="term" value="P:cell division"/>
    <property type="evidence" value="ECO:0007669"/>
    <property type="project" value="UniProtKB-KW"/>
</dbReference>
<dbReference type="HAMAP" id="MF_02033">
    <property type="entry name" value="FtsA"/>
    <property type="match status" value="1"/>
</dbReference>
<evidence type="ECO:0000256" key="1">
    <source>
        <dbReference type="ARBA" id="ARBA00022475"/>
    </source>
</evidence>
<dbReference type="PIRSF" id="PIRSF003101">
    <property type="entry name" value="FtsA"/>
    <property type="match status" value="1"/>
</dbReference>
<evidence type="ECO:0000259" key="5">
    <source>
        <dbReference type="SMART" id="SM00842"/>
    </source>
</evidence>
<dbReference type="SMART" id="SM00842">
    <property type="entry name" value="FtsA"/>
    <property type="match status" value="1"/>
</dbReference>
<dbReference type="Pfam" id="PF02491">
    <property type="entry name" value="SHS2_FTSA"/>
    <property type="match status" value="1"/>
</dbReference>
<dbReference type="GO" id="GO:0032153">
    <property type="term" value="C:cell division site"/>
    <property type="evidence" value="ECO:0007669"/>
    <property type="project" value="TreeGrafter"/>
</dbReference>